<dbReference type="Proteomes" id="UP000460435">
    <property type="component" value="Unassembled WGS sequence"/>
</dbReference>
<evidence type="ECO:0000313" key="9">
    <source>
        <dbReference type="EMBL" id="NDL59310.1"/>
    </source>
</evidence>
<dbReference type="PIRSF" id="PIRSF001217">
    <property type="entry name" value="Protease_4_SppA"/>
    <property type="match status" value="1"/>
</dbReference>
<evidence type="ECO:0000259" key="8">
    <source>
        <dbReference type="Pfam" id="PF01343"/>
    </source>
</evidence>
<dbReference type="CDD" id="cd07023">
    <property type="entry name" value="S49_Sppa_N_C"/>
    <property type="match status" value="1"/>
</dbReference>
<evidence type="ECO:0000256" key="7">
    <source>
        <dbReference type="PIRSR" id="PIRSR001217-1"/>
    </source>
</evidence>
<comment type="similarity">
    <text evidence="2">Belongs to the peptidase S49 family.</text>
</comment>
<comment type="caution">
    <text evidence="9">The sequence shown here is derived from an EMBL/GenBank/DDBJ whole genome shotgun (WGS) entry which is preliminary data.</text>
</comment>
<dbReference type="InterPro" id="IPR004635">
    <property type="entry name" value="Pept_S49_SppA"/>
</dbReference>
<evidence type="ECO:0000256" key="5">
    <source>
        <dbReference type="ARBA" id="ARBA00022825"/>
    </source>
</evidence>
<dbReference type="EMBL" id="WLZY01000007">
    <property type="protein sequence ID" value="NDL59310.1"/>
    <property type="molecule type" value="Genomic_DNA"/>
</dbReference>
<dbReference type="SUPFAM" id="SSF52096">
    <property type="entry name" value="ClpP/crotonase"/>
    <property type="match status" value="2"/>
</dbReference>
<name>A0A7K3M800_9ACTN</name>
<evidence type="ECO:0000256" key="2">
    <source>
        <dbReference type="ARBA" id="ARBA00008683"/>
    </source>
</evidence>
<dbReference type="InterPro" id="IPR002142">
    <property type="entry name" value="Peptidase_S49"/>
</dbReference>
<keyword evidence="10" id="KW-1185">Reference proteome</keyword>
<reference evidence="9 10" key="1">
    <citation type="submission" date="2019-11" db="EMBL/GenBank/DDBJ databases">
        <authorList>
            <person name="Li X.-J."/>
            <person name="Feng X.-M."/>
        </authorList>
    </citation>
    <scope>NUCLEOTIDE SEQUENCE [LARGE SCALE GENOMIC DNA]</scope>
    <source>
        <strain evidence="9 10">XMNu-373</strain>
    </source>
</reference>
<dbReference type="NCBIfam" id="TIGR00706">
    <property type="entry name" value="SppA_dom"/>
    <property type="match status" value="1"/>
</dbReference>
<evidence type="ECO:0000256" key="6">
    <source>
        <dbReference type="ARBA" id="ARBA00023136"/>
    </source>
</evidence>
<dbReference type="InterPro" id="IPR004634">
    <property type="entry name" value="Pept_S49_pIV"/>
</dbReference>
<dbReference type="Gene3D" id="6.20.330.10">
    <property type="match status" value="1"/>
</dbReference>
<dbReference type="AlphaFoldDB" id="A0A7K3M800"/>
<dbReference type="InterPro" id="IPR047217">
    <property type="entry name" value="S49_SppA_67K_type_N"/>
</dbReference>
<feature type="domain" description="Peptidase S49" evidence="8">
    <location>
        <begin position="337"/>
        <end position="479"/>
    </location>
</feature>
<evidence type="ECO:0000256" key="3">
    <source>
        <dbReference type="ARBA" id="ARBA00022670"/>
    </source>
</evidence>
<dbReference type="GO" id="GO:0008236">
    <property type="term" value="F:serine-type peptidase activity"/>
    <property type="evidence" value="ECO:0007669"/>
    <property type="project" value="UniProtKB-KW"/>
</dbReference>
<accession>A0A7K3M800</accession>
<keyword evidence="4" id="KW-0378">Hydrolase</keyword>
<feature type="active site" description="Proton donor/acceptor" evidence="7">
    <location>
        <position position="152"/>
    </location>
</feature>
<organism evidence="9 10">
    <name type="scientific">Phytoactinopolyspora mesophila</name>
    <dbReference type="NCBI Taxonomy" id="2650750"/>
    <lineage>
        <taxon>Bacteria</taxon>
        <taxon>Bacillati</taxon>
        <taxon>Actinomycetota</taxon>
        <taxon>Actinomycetes</taxon>
        <taxon>Jiangellales</taxon>
        <taxon>Jiangellaceae</taxon>
        <taxon>Phytoactinopolyspora</taxon>
    </lineage>
</organism>
<dbReference type="PANTHER" id="PTHR33209:SF1">
    <property type="entry name" value="PEPTIDASE S49 DOMAIN-CONTAINING PROTEIN"/>
    <property type="match status" value="1"/>
</dbReference>
<dbReference type="Pfam" id="PF01343">
    <property type="entry name" value="Peptidase_S49"/>
    <property type="match status" value="2"/>
</dbReference>
<keyword evidence="6" id="KW-0472">Membrane</keyword>
<dbReference type="RefSeq" id="WP_162452010.1">
    <property type="nucleotide sequence ID" value="NZ_WLZY01000007.1"/>
</dbReference>
<gene>
    <name evidence="9" type="primary">sppA</name>
    <name evidence="9" type="ORF">F7O44_19760</name>
</gene>
<evidence type="ECO:0000256" key="4">
    <source>
        <dbReference type="ARBA" id="ARBA00022801"/>
    </source>
</evidence>
<feature type="domain" description="Peptidase S49" evidence="8">
    <location>
        <begin position="79"/>
        <end position="233"/>
    </location>
</feature>
<dbReference type="Gene3D" id="3.90.226.10">
    <property type="entry name" value="2-enoyl-CoA Hydratase, Chain A, domain 1"/>
    <property type="match status" value="3"/>
</dbReference>
<keyword evidence="3" id="KW-0645">Protease</keyword>
<dbReference type="PANTHER" id="PTHR33209">
    <property type="entry name" value="PROTEASE 4"/>
    <property type="match status" value="1"/>
</dbReference>
<comment type="subcellular location">
    <subcellularLocation>
        <location evidence="1">Membrane</location>
    </subcellularLocation>
</comment>
<sequence length="560" mass="59724">MAVVPLVLELDLLTPMATTPPQDPLSALRARNRTHLTDVIEGLRRGARDQHVGGLIAQCDGAAYSPATAQELREAVREFRRSGKPAVAWAQSFGELAPGTVGYFLATAFDEIWLQPSGDIGLTGLNARAVFLREALDRLGLHPELGQRYEYKNAADTFTQAEFTEAHRESLGRIVESTGDQLLEAVCKSRGIAIERVRELINSGIIGAAAAKSAGLIDHVGYRDEAYTSMARRVGGRMRLRYVGRYNQSAVKSRAMLAPVTRKRGCVALIYGHGPVTVGRSSASPMSGGSMGSETISASLRAAARDESVKSIVFRVDSPGGSYVASDTIRREVLQARRAKPVIASMGAVAGSGGYFVSMGADVVVAAPATITGSIGVLAGKMVIKKLLTRLGVRMDSVSVGEQAGMFSPSEPFTDAQWEIIDRWLDGVYDDFVAKVAHDRGMARDDVHSVAKGRIWTGADAHRHGLVDQLGGLVTAVGLARIRGGLPARNDLSDVRTFPKVSLLDRMRPAESSQSPAATSVVMRAWGPMTHLAAALGLPAAGPLTMPFSLNTAKSLGEWK</sequence>
<protein>
    <submittedName>
        <fullName evidence="9">Signal peptide peptidase SppA</fullName>
    </submittedName>
</protein>
<dbReference type="GO" id="GO:0006465">
    <property type="term" value="P:signal peptide processing"/>
    <property type="evidence" value="ECO:0007669"/>
    <property type="project" value="InterPro"/>
</dbReference>
<keyword evidence="5" id="KW-0720">Serine protease</keyword>
<dbReference type="CDD" id="cd07018">
    <property type="entry name" value="S49_SppA_67K_type"/>
    <property type="match status" value="1"/>
</dbReference>
<dbReference type="GO" id="GO:0016020">
    <property type="term" value="C:membrane"/>
    <property type="evidence" value="ECO:0007669"/>
    <property type="project" value="UniProtKB-SubCell"/>
</dbReference>
<dbReference type="InterPro" id="IPR047272">
    <property type="entry name" value="S49_SppA_C"/>
</dbReference>
<feature type="active site" description="Nucleophile" evidence="7">
    <location>
        <position position="352"/>
    </location>
</feature>
<evidence type="ECO:0000256" key="1">
    <source>
        <dbReference type="ARBA" id="ARBA00004370"/>
    </source>
</evidence>
<proteinExistence type="inferred from homology"/>
<dbReference type="InterPro" id="IPR029045">
    <property type="entry name" value="ClpP/crotonase-like_dom_sf"/>
</dbReference>
<evidence type="ECO:0000313" key="10">
    <source>
        <dbReference type="Proteomes" id="UP000460435"/>
    </source>
</evidence>